<proteinExistence type="predicted"/>
<evidence type="ECO:0000256" key="1">
    <source>
        <dbReference type="PROSITE-ProRule" id="PRU00076"/>
    </source>
</evidence>
<keyword evidence="2" id="KW-0812">Transmembrane</keyword>
<dbReference type="InterPro" id="IPR000742">
    <property type="entry name" value="EGF"/>
</dbReference>
<comment type="caution">
    <text evidence="4">The sequence shown here is derived from an EMBL/GenBank/DDBJ whole genome shotgun (WGS) entry which is preliminary data.</text>
</comment>
<evidence type="ECO:0000313" key="5">
    <source>
        <dbReference type="Proteomes" id="UP000646548"/>
    </source>
</evidence>
<keyword evidence="1" id="KW-1015">Disulfide bond</keyword>
<keyword evidence="2" id="KW-1133">Transmembrane helix</keyword>
<dbReference type="PANTHER" id="PTHR21632">
    <property type="entry name" value="REGULATORY PROTEIN ZESTE"/>
    <property type="match status" value="1"/>
</dbReference>
<evidence type="ECO:0000256" key="2">
    <source>
        <dbReference type="SAM" id="Phobius"/>
    </source>
</evidence>
<keyword evidence="2" id="KW-0472">Membrane</keyword>
<name>A0A834FQR4_ORYME</name>
<evidence type="ECO:0000313" key="4">
    <source>
        <dbReference type="EMBL" id="KAF6738724.1"/>
    </source>
</evidence>
<dbReference type="Gene3D" id="2.10.25.10">
    <property type="entry name" value="Laminin"/>
    <property type="match status" value="1"/>
</dbReference>
<gene>
    <name evidence="4" type="ORF">FQA47_006315</name>
</gene>
<dbReference type="EMBL" id="WKFB01000020">
    <property type="protein sequence ID" value="KAF6738724.1"/>
    <property type="molecule type" value="Genomic_DNA"/>
</dbReference>
<organism evidence="4 5">
    <name type="scientific">Oryzias melastigma</name>
    <name type="common">Marine medaka</name>
    <dbReference type="NCBI Taxonomy" id="30732"/>
    <lineage>
        <taxon>Eukaryota</taxon>
        <taxon>Metazoa</taxon>
        <taxon>Chordata</taxon>
        <taxon>Craniata</taxon>
        <taxon>Vertebrata</taxon>
        <taxon>Euteleostomi</taxon>
        <taxon>Actinopterygii</taxon>
        <taxon>Neopterygii</taxon>
        <taxon>Teleostei</taxon>
        <taxon>Neoteleostei</taxon>
        <taxon>Acanthomorphata</taxon>
        <taxon>Ovalentaria</taxon>
        <taxon>Atherinomorphae</taxon>
        <taxon>Beloniformes</taxon>
        <taxon>Adrianichthyidae</taxon>
        <taxon>Oryziinae</taxon>
        <taxon>Oryzias</taxon>
    </lineage>
</organism>
<keyword evidence="1" id="KW-0245">EGF-like domain</keyword>
<feature type="domain" description="EGF-like" evidence="3">
    <location>
        <begin position="59"/>
        <end position="98"/>
    </location>
</feature>
<dbReference type="Proteomes" id="UP000646548">
    <property type="component" value="Unassembled WGS sequence"/>
</dbReference>
<feature type="transmembrane region" description="Helical" evidence="2">
    <location>
        <begin position="116"/>
        <end position="138"/>
    </location>
</feature>
<reference evidence="4" key="1">
    <citation type="journal article" name="BMC Genomics">
        <title>Long-read sequencing and de novo genome assembly of marine medaka (Oryzias melastigma).</title>
        <authorList>
            <person name="Liang P."/>
            <person name="Saqib H.S.A."/>
            <person name="Ni X."/>
            <person name="Shen Y."/>
        </authorList>
    </citation>
    <scope>NUCLEOTIDE SEQUENCE</scope>
    <source>
        <strain evidence="4">Bigg-433</strain>
    </source>
</reference>
<evidence type="ECO:0000259" key="3">
    <source>
        <dbReference type="PROSITE" id="PS50026"/>
    </source>
</evidence>
<protein>
    <submittedName>
        <fullName evidence="4">Tomoregulin-2</fullName>
    </submittedName>
</protein>
<dbReference type="SUPFAM" id="SSF57196">
    <property type="entry name" value="EGF/Laminin"/>
    <property type="match status" value="1"/>
</dbReference>
<dbReference type="PROSITE" id="PS01186">
    <property type="entry name" value="EGF_2"/>
    <property type="match status" value="1"/>
</dbReference>
<dbReference type="PROSITE" id="PS50026">
    <property type="entry name" value="EGF_3"/>
    <property type="match status" value="1"/>
</dbReference>
<comment type="caution">
    <text evidence="1">Lacks conserved residue(s) required for the propagation of feature annotation.</text>
</comment>
<feature type="disulfide bond" evidence="1">
    <location>
        <begin position="88"/>
        <end position="97"/>
    </location>
</feature>
<accession>A0A834FQR4</accession>
<sequence>MDGGCSFRRGYSDLRSALMCLWPFQETSKLRTMAMNTFHRPTTRWGENKEPKNGQARSDYIQCPEGYQNFCIHGECQLSTKKQPSCSCRSGYTGQKCETKEYNVLYVVPGSGKLRYVLIASIIGALQVAIISVVVLCITRKCPRTNRINRQKQNNVHFSSENTMRASTRLI</sequence>
<dbReference type="PROSITE" id="PS00022">
    <property type="entry name" value="EGF_1"/>
    <property type="match status" value="1"/>
</dbReference>
<dbReference type="AlphaFoldDB" id="A0A834FQR4"/>
<dbReference type="PANTHER" id="PTHR21632:SF5">
    <property type="entry name" value="TOMOREGULIN-2 ISOFORM X1"/>
    <property type="match status" value="1"/>
</dbReference>